<evidence type="ECO:0000313" key="2">
    <source>
        <dbReference type="Proteomes" id="UP000438476"/>
    </source>
</evidence>
<evidence type="ECO:0000313" key="1">
    <source>
        <dbReference type="EMBL" id="MXO64686.1"/>
    </source>
</evidence>
<reference evidence="1 2" key="1">
    <citation type="submission" date="2019-12" db="EMBL/GenBank/DDBJ databases">
        <title>Genomic-based taxomic classification of the family Erythrobacteraceae.</title>
        <authorList>
            <person name="Xu L."/>
        </authorList>
    </citation>
    <scope>NUCLEOTIDE SEQUENCE [LARGE SCALE GENOMIC DNA]</scope>
    <source>
        <strain evidence="1 2">LMG 29518</strain>
    </source>
</reference>
<name>A0A6I4T181_9SPHN</name>
<dbReference type="RefSeq" id="WP_160735090.1">
    <property type="nucleotide sequence ID" value="NZ_WTYT01000001.1"/>
</dbReference>
<organism evidence="1 2">
    <name type="scientific">Altericroceibacterium endophyticum</name>
    <dbReference type="NCBI Taxonomy" id="1808508"/>
    <lineage>
        <taxon>Bacteria</taxon>
        <taxon>Pseudomonadati</taxon>
        <taxon>Pseudomonadota</taxon>
        <taxon>Alphaproteobacteria</taxon>
        <taxon>Sphingomonadales</taxon>
        <taxon>Erythrobacteraceae</taxon>
        <taxon>Altericroceibacterium</taxon>
    </lineage>
</organism>
<dbReference type="Proteomes" id="UP000438476">
    <property type="component" value="Unassembled WGS sequence"/>
</dbReference>
<dbReference type="EMBL" id="WTYT01000001">
    <property type="protein sequence ID" value="MXO64686.1"/>
    <property type="molecule type" value="Genomic_DNA"/>
</dbReference>
<comment type="caution">
    <text evidence="1">The sequence shown here is derived from an EMBL/GenBank/DDBJ whole genome shotgun (WGS) entry which is preliminary data.</text>
</comment>
<proteinExistence type="predicted"/>
<protein>
    <submittedName>
        <fullName evidence="1">Uncharacterized protein</fullName>
    </submittedName>
</protein>
<dbReference type="AlphaFoldDB" id="A0A6I4T181"/>
<dbReference type="OrthoDB" id="7410166at2"/>
<sequence>MEAVVPFLLILVGWNTAAPHDSMEIQQTLMISHETCIAKGEAFLQRQKSEGAYSRGAEDFRYFCVKAPDSEDFQTMFDDIK</sequence>
<accession>A0A6I4T181</accession>
<gene>
    <name evidence="1" type="ORF">GRI91_02845</name>
</gene>
<keyword evidence="2" id="KW-1185">Reference proteome</keyword>